<sequence>IMMGWFWSTAISVVDNIPVIYLSPIIFLMFYRILLFVTISLATISYRPVRLRDDRTYRSTDTAVVCVITPKSDLSHFAAVVQSWQSCSPNMAIVIVPDDDPAHMAVASALSHLTRLQYRLIPVKDPTLPSSFLMAINNVTTPLVAITSPNAIWSQSTALEWLLSPFDDTSVGITALSPELHPNSTQSLTLRELLFDISLARSRSLMKSLSWFSGALPVFPDTVVIRSSIVQDATFQRALTTDRYRDQIWLEIIKRDHEFVYQSSSDAFIALPCRPTTRVSWPLTGLGCWATWRHHTLLALVMTGDLLDPILFLYLGVVVGLVVYNAADYIVAMVMALLITFWILISTYCHMIVNWSSYPLDIVYFPLYLFVSCSTFLSRFIPERRDQPNTVPAVQEGRPRLSPEQESVSLSSGPEFYPEYKPFPQVMVNDNKRRVTPLSPTISALSTIPDRWRFTAASAA</sequence>
<proteinExistence type="predicted"/>
<evidence type="ECO:0000256" key="6">
    <source>
        <dbReference type="ARBA" id="ARBA00023136"/>
    </source>
</evidence>
<accession>A0A0H5RFB2</accession>
<feature type="non-terminal residue" evidence="10">
    <location>
        <position position="1"/>
    </location>
</feature>
<keyword evidence="4 9" id="KW-0812">Transmembrane</keyword>
<name>A0A0H5RFB2_9EUKA</name>
<dbReference type="AlphaFoldDB" id="A0A0H5RFB2"/>
<evidence type="ECO:0000256" key="1">
    <source>
        <dbReference type="ARBA" id="ARBA00004370"/>
    </source>
</evidence>
<keyword evidence="5 9" id="KW-1133">Transmembrane helix</keyword>
<evidence type="ECO:0000313" key="10">
    <source>
        <dbReference type="EMBL" id="CRZ12411.1"/>
    </source>
</evidence>
<evidence type="ECO:0000256" key="8">
    <source>
        <dbReference type="SAM" id="MobiDB-lite"/>
    </source>
</evidence>
<keyword evidence="6 9" id="KW-0472">Membrane</keyword>
<dbReference type="EMBL" id="HACM01011969">
    <property type="protein sequence ID" value="CRZ12411.1"/>
    <property type="molecule type" value="Transcribed_RNA"/>
</dbReference>
<dbReference type="PANTHER" id="PTHR47844:SF1">
    <property type="entry name" value="EXOSTOSIN-LIKE 2"/>
    <property type="match status" value="1"/>
</dbReference>
<comment type="subcellular location">
    <subcellularLocation>
        <location evidence="1">Membrane</location>
    </subcellularLocation>
</comment>
<evidence type="ECO:0008006" key="11">
    <source>
        <dbReference type="Google" id="ProtNLM"/>
    </source>
</evidence>
<feature type="transmembrane region" description="Helical" evidence="9">
    <location>
        <begin position="297"/>
        <end position="323"/>
    </location>
</feature>
<evidence type="ECO:0000256" key="5">
    <source>
        <dbReference type="ARBA" id="ARBA00022989"/>
    </source>
</evidence>
<protein>
    <recommendedName>
        <fullName evidence="11">Glycosyltransferase 2-like domain-containing protein</fullName>
    </recommendedName>
</protein>
<keyword evidence="3" id="KW-0808">Transferase</keyword>
<dbReference type="GO" id="GO:0016020">
    <property type="term" value="C:membrane"/>
    <property type="evidence" value="ECO:0007669"/>
    <property type="project" value="UniProtKB-SubCell"/>
</dbReference>
<feature type="transmembrane region" description="Helical" evidence="9">
    <location>
        <begin position="329"/>
        <end position="350"/>
    </location>
</feature>
<evidence type="ECO:0000256" key="4">
    <source>
        <dbReference type="ARBA" id="ARBA00022692"/>
    </source>
</evidence>
<keyword evidence="2" id="KW-0328">Glycosyltransferase</keyword>
<evidence type="ECO:0000256" key="3">
    <source>
        <dbReference type="ARBA" id="ARBA00022679"/>
    </source>
</evidence>
<reference evidence="10" key="1">
    <citation type="submission" date="2015-04" db="EMBL/GenBank/DDBJ databases">
        <title>The genome sequence of the plant pathogenic Rhizarian Plasmodiophora brassicae reveals insights in its biotrophic life cycle and the origin of chitin synthesis.</title>
        <authorList>
            <person name="Schwelm A."/>
            <person name="Fogelqvist J."/>
            <person name="Knaust A."/>
            <person name="Julke S."/>
            <person name="Lilja T."/>
            <person name="Dhandapani V."/>
            <person name="Bonilla-Rosso G."/>
            <person name="Karlsson M."/>
            <person name="Shevchenko A."/>
            <person name="Choi S.R."/>
            <person name="Kim H.G."/>
            <person name="Park J.Y."/>
            <person name="Lim Y.P."/>
            <person name="Ludwig-Muller J."/>
            <person name="Dixelius C."/>
        </authorList>
    </citation>
    <scope>NUCLEOTIDE SEQUENCE</scope>
    <source>
        <tissue evidence="10">Potato root galls</tissue>
    </source>
</reference>
<dbReference type="PANTHER" id="PTHR47844">
    <property type="entry name" value="SYNTHASE CPS1, PUTATIVE (AFU_ORTHOLOGUE AFUA_7G02500)-RELATED"/>
    <property type="match status" value="1"/>
</dbReference>
<feature type="transmembrane region" description="Helical" evidence="9">
    <location>
        <begin position="362"/>
        <end position="381"/>
    </location>
</feature>
<organism evidence="10">
    <name type="scientific">Spongospora subterranea</name>
    <dbReference type="NCBI Taxonomy" id="70186"/>
    <lineage>
        <taxon>Eukaryota</taxon>
        <taxon>Sar</taxon>
        <taxon>Rhizaria</taxon>
        <taxon>Endomyxa</taxon>
        <taxon>Phytomyxea</taxon>
        <taxon>Plasmodiophorida</taxon>
        <taxon>Plasmodiophoridae</taxon>
        <taxon>Spongospora</taxon>
    </lineage>
</organism>
<evidence type="ECO:0000256" key="2">
    <source>
        <dbReference type="ARBA" id="ARBA00022676"/>
    </source>
</evidence>
<keyword evidence="7" id="KW-0325">Glycoprotein</keyword>
<feature type="transmembrane region" description="Helical" evidence="9">
    <location>
        <begin position="20"/>
        <end position="46"/>
    </location>
</feature>
<dbReference type="InterPro" id="IPR052427">
    <property type="entry name" value="Glycosyltrans_GT2/GT47"/>
</dbReference>
<dbReference type="GO" id="GO:0016757">
    <property type="term" value="F:glycosyltransferase activity"/>
    <property type="evidence" value="ECO:0007669"/>
    <property type="project" value="UniProtKB-KW"/>
</dbReference>
<evidence type="ECO:0000256" key="9">
    <source>
        <dbReference type="SAM" id="Phobius"/>
    </source>
</evidence>
<evidence type="ECO:0000256" key="7">
    <source>
        <dbReference type="ARBA" id="ARBA00023180"/>
    </source>
</evidence>
<feature type="region of interest" description="Disordered" evidence="8">
    <location>
        <begin position="389"/>
        <end position="412"/>
    </location>
</feature>